<dbReference type="AlphaFoldDB" id="A0A1Z5K650"/>
<proteinExistence type="inferred from homology"/>
<dbReference type="Pfam" id="PF00106">
    <property type="entry name" value="adh_short"/>
    <property type="match status" value="2"/>
</dbReference>
<accession>A0A1Z5K650</accession>
<dbReference type="EC" id="1.1.1.189" evidence="5"/>
<evidence type="ECO:0000313" key="5">
    <source>
        <dbReference type="EMBL" id="GAX21686.1"/>
    </source>
</evidence>
<gene>
    <name evidence="5" type="ORF">FisN_29Hh127</name>
</gene>
<dbReference type="GO" id="GO:0050221">
    <property type="term" value="F:prostaglandin E2 9-reductase activity"/>
    <property type="evidence" value="ECO:0007669"/>
    <property type="project" value="UniProtKB-EC"/>
</dbReference>
<dbReference type="SUPFAM" id="SSF51735">
    <property type="entry name" value="NAD(P)-binding Rossmann-fold domains"/>
    <property type="match status" value="1"/>
</dbReference>
<keyword evidence="6" id="KW-1185">Reference proteome</keyword>
<dbReference type="GO" id="GO:0047021">
    <property type="term" value="F:15-hydroxyprostaglandin dehydrogenase (NADP+) activity"/>
    <property type="evidence" value="ECO:0007669"/>
    <property type="project" value="UniProtKB-EC"/>
</dbReference>
<name>A0A1Z5K650_FISSO</name>
<evidence type="ECO:0000256" key="4">
    <source>
        <dbReference type="RuleBase" id="RU000363"/>
    </source>
</evidence>
<dbReference type="EC" id="1.1.1.184" evidence="5"/>
<dbReference type="Gene3D" id="3.40.50.720">
    <property type="entry name" value="NAD(P)-binding Rossmann-like Domain"/>
    <property type="match status" value="1"/>
</dbReference>
<organism evidence="5 6">
    <name type="scientific">Fistulifera solaris</name>
    <name type="common">Oleaginous diatom</name>
    <dbReference type="NCBI Taxonomy" id="1519565"/>
    <lineage>
        <taxon>Eukaryota</taxon>
        <taxon>Sar</taxon>
        <taxon>Stramenopiles</taxon>
        <taxon>Ochrophyta</taxon>
        <taxon>Bacillariophyta</taxon>
        <taxon>Bacillariophyceae</taxon>
        <taxon>Bacillariophycidae</taxon>
        <taxon>Naviculales</taxon>
        <taxon>Naviculaceae</taxon>
        <taxon>Fistulifera</taxon>
    </lineage>
</organism>
<dbReference type="PRINTS" id="PR00081">
    <property type="entry name" value="GDHRDH"/>
</dbReference>
<dbReference type="PANTHER" id="PTHR43963:SF6">
    <property type="entry name" value="CHAIN DEHYDROGENASE FAMILY PROTEIN, PUTATIVE (AFU_ORTHOLOGUE AFUA_3G15350)-RELATED"/>
    <property type="match status" value="1"/>
</dbReference>
<evidence type="ECO:0000256" key="3">
    <source>
        <dbReference type="ARBA" id="ARBA00023002"/>
    </source>
</evidence>
<dbReference type="GO" id="GO:0004090">
    <property type="term" value="F:carbonyl reductase (NADPH) activity"/>
    <property type="evidence" value="ECO:0007669"/>
    <property type="project" value="UniProtKB-EC"/>
</dbReference>
<comment type="caution">
    <text evidence="5">The sequence shown here is derived from an EMBL/GenBank/DDBJ whole genome shotgun (WGS) entry which is preliminary data.</text>
</comment>
<keyword evidence="3 5" id="KW-0560">Oxidoreductase</keyword>
<evidence type="ECO:0000313" key="6">
    <source>
        <dbReference type="Proteomes" id="UP000198406"/>
    </source>
</evidence>
<evidence type="ECO:0000256" key="1">
    <source>
        <dbReference type="ARBA" id="ARBA00006484"/>
    </source>
</evidence>
<evidence type="ECO:0000256" key="2">
    <source>
        <dbReference type="ARBA" id="ARBA00022857"/>
    </source>
</evidence>
<dbReference type="EMBL" id="BDSP01000170">
    <property type="protein sequence ID" value="GAX21686.1"/>
    <property type="molecule type" value="Genomic_DNA"/>
</dbReference>
<comment type="similarity">
    <text evidence="1 4">Belongs to the short-chain dehydrogenases/reductases (SDR) family.</text>
</comment>
<protein>
    <submittedName>
        <fullName evidence="5">Carbonyl reductase 1</fullName>
        <ecNumber evidence="5">1.1.1.184</ecNumber>
        <ecNumber evidence="5">1.1.1.189</ecNumber>
        <ecNumber evidence="5">1.1.1.197</ecNumber>
    </submittedName>
</protein>
<sequence>MLLITPLEGRVAVVTGSNKGIGYFIALQLGLSGLFQHICLACRDLQLAQEAVASLKQQLPPEVQVSSAPLLLGDTTSHHELAQTLEERYGKIDVLVNNAAMAFKQADPTPFLEQCSPTLNVNFRGTCDLTEQLLPLLRKGTDARIVNVASMSGRLGQVSPERQAQFAADDLTMEQLHALVDEFERDVLAGRHREKGWSNSNYGMSKLAVIAATKVWARREPSINVNCCCPGYCKTDMTSQKGLRDPADGAKNAVLPATMEHPPTGEFFSDYGVASW</sequence>
<dbReference type="InterPro" id="IPR002347">
    <property type="entry name" value="SDR_fam"/>
</dbReference>
<dbReference type="PANTHER" id="PTHR43963">
    <property type="entry name" value="CARBONYL REDUCTASE 1-RELATED"/>
    <property type="match status" value="1"/>
</dbReference>
<dbReference type="Proteomes" id="UP000198406">
    <property type="component" value="Unassembled WGS sequence"/>
</dbReference>
<dbReference type="EC" id="1.1.1.197" evidence="5"/>
<dbReference type="PRINTS" id="PR00080">
    <property type="entry name" value="SDRFAMILY"/>
</dbReference>
<dbReference type="InParanoid" id="A0A1Z5K650"/>
<reference evidence="5 6" key="1">
    <citation type="journal article" date="2015" name="Plant Cell">
        <title>Oil accumulation by the oleaginous diatom Fistulifera solaris as revealed by the genome and transcriptome.</title>
        <authorList>
            <person name="Tanaka T."/>
            <person name="Maeda Y."/>
            <person name="Veluchamy A."/>
            <person name="Tanaka M."/>
            <person name="Abida H."/>
            <person name="Marechal E."/>
            <person name="Bowler C."/>
            <person name="Muto M."/>
            <person name="Sunaga Y."/>
            <person name="Tanaka M."/>
            <person name="Yoshino T."/>
            <person name="Taniguchi T."/>
            <person name="Fukuda Y."/>
            <person name="Nemoto M."/>
            <person name="Matsumoto M."/>
            <person name="Wong P.S."/>
            <person name="Aburatani S."/>
            <person name="Fujibuchi W."/>
        </authorList>
    </citation>
    <scope>NUCLEOTIDE SEQUENCE [LARGE SCALE GENOMIC DNA]</scope>
    <source>
        <strain evidence="5 6">JPCC DA0580</strain>
    </source>
</reference>
<dbReference type="InterPro" id="IPR036291">
    <property type="entry name" value="NAD(P)-bd_dom_sf"/>
</dbReference>
<keyword evidence="2" id="KW-0521">NADP</keyword>
<dbReference type="OrthoDB" id="47007at2759"/>